<accession>A0A8H4WMR1</accession>
<dbReference type="Proteomes" id="UP000604273">
    <property type="component" value="Unassembled WGS sequence"/>
</dbReference>
<dbReference type="EMBL" id="JABFAI010000576">
    <property type="protein sequence ID" value="KAF4943351.1"/>
    <property type="molecule type" value="Genomic_DNA"/>
</dbReference>
<comment type="caution">
    <text evidence="2">The sequence shown here is derived from an EMBL/GenBank/DDBJ whole genome shotgun (WGS) entry which is preliminary data.</text>
</comment>
<organism evidence="2 3">
    <name type="scientific">Fusarium gaditjirri</name>
    <dbReference type="NCBI Taxonomy" id="282569"/>
    <lineage>
        <taxon>Eukaryota</taxon>
        <taxon>Fungi</taxon>
        <taxon>Dikarya</taxon>
        <taxon>Ascomycota</taxon>
        <taxon>Pezizomycotina</taxon>
        <taxon>Sordariomycetes</taxon>
        <taxon>Hypocreomycetidae</taxon>
        <taxon>Hypocreales</taxon>
        <taxon>Nectriaceae</taxon>
        <taxon>Fusarium</taxon>
        <taxon>Fusarium nisikadoi species complex</taxon>
    </lineage>
</organism>
<gene>
    <name evidence="2" type="ORF">FGADI_13476</name>
</gene>
<protein>
    <submittedName>
        <fullName evidence="2">Uncharacterized protein</fullName>
    </submittedName>
</protein>
<evidence type="ECO:0000256" key="1">
    <source>
        <dbReference type="SAM" id="Coils"/>
    </source>
</evidence>
<name>A0A8H4WMR1_9HYPO</name>
<feature type="coiled-coil region" evidence="1">
    <location>
        <begin position="309"/>
        <end position="371"/>
    </location>
</feature>
<dbReference type="AlphaFoldDB" id="A0A8H4WMR1"/>
<keyword evidence="3" id="KW-1185">Reference proteome</keyword>
<reference evidence="2" key="1">
    <citation type="journal article" date="2020" name="BMC Genomics">
        <title>Correction to: Identification and distribution of gene clusters required for synthesis of sphingolipid metabolism inhibitors in diverse species of the filamentous fungus Fusarium.</title>
        <authorList>
            <person name="Kim H.S."/>
            <person name="Lohmar J.M."/>
            <person name="Busman M."/>
            <person name="Brown D.W."/>
            <person name="Naumann T.A."/>
            <person name="Divon H.H."/>
            <person name="Lysoe E."/>
            <person name="Uhlig S."/>
            <person name="Proctor R.H."/>
        </authorList>
    </citation>
    <scope>NUCLEOTIDE SEQUENCE</scope>
    <source>
        <strain evidence="2">NRRL 45417</strain>
    </source>
</reference>
<sequence>MFVYQGRFNWQHYAENETCLVVLPSGPVRSGDVIYVFTQWTVNSNGQKKVNYFSPLPIHNVTKTAEGDDTFSARPSFYNWDITTSEAYEKLRITISNPEGIKSPMEFKRVWKSEGESSTDPGRIWTGKFDWPTYAAEEPVIFIVPEGFGEGKPVLSMWQWTKDPNGTEKSPCFHAESMKMLPGTTDGVKFSYNSYFGTICTWNDKSEILSVMVKECGNDRELGNFSLSAFIEAGPESENPDITKLKEQVKKLQEQVTVEEAMLADLEARYDAAQAAYEAEIKKQDQEIRDDKKHDGQDHETIGRLLYQLECERASKAEVQKKLDKVSAELAEVQARLKIEIAKVAALEGQLKTEKKEVEVLQAQIAQLEKNFVVPEFRFVCNIACMQKSPDGKQVLAKRTGPIEELEKIGTGFSENWVWRLKRSYQWSIFTLPNDPSGPVIIANCENGQVFSSFSRGSLAVPSTYNVPNRAILWVLEGIDINSESWDNNAAVKIRNVLEGTYLELVNGANDMSWPGSLYTENKKEKRRPDLRAAAALLKTKAAKAKAVRNLEDEMKEKTKELRTHMHERHLTPESKRQFKCNIRSESSGGSRHAFFDPNGSNTRVMTKNAGNSFVVLSEGKYPVLQIRQRLLTKDIGHGKNVQCKRDKDVSDLAANRIFT</sequence>
<dbReference type="OrthoDB" id="5031253at2759"/>
<reference evidence="2" key="2">
    <citation type="submission" date="2020-05" db="EMBL/GenBank/DDBJ databases">
        <authorList>
            <person name="Kim H.-S."/>
            <person name="Proctor R.H."/>
            <person name="Brown D.W."/>
        </authorList>
    </citation>
    <scope>NUCLEOTIDE SEQUENCE</scope>
    <source>
        <strain evidence="2">NRRL 45417</strain>
    </source>
</reference>
<feature type="coiled-coil region" evidence="1">
    <location>
        <begin position="242"/>
        <end position="283"/>
    </location>
</feature>
<evidence type="ECO:0000313" key="2">
    <source>
        <dbReference type="EMBL" id="KAF4943351.1"/>
    </source>
</evidence>
<proteinExistence type="predicted"/>
<evidence type="ECO:0000313" key="3">
    <source>
        <dbReference type="Proteomes" id="UP000604273"/>
    </source>
</evidence>
<feature type="coiled-coil region" evidence="1">
    <location>
        <begin position="541"/>
        <end position="568"/>
    </location>
</feature>
<keyword evidence="1" id="KW-0175">Coiled coil</keyword>